<keyword evidence="3" id="KW-0862">Zinc</keyword>
<dbReference type="PANTHER" id="PTHR15090:SF0">
    <property type="entry name" value="SEQUESTOSOME-1"/>
    <property type="match status" value="1"/>
</dbReference>
<dbReference type="SMART" id="SM00291">
    <property type="entry name" value="ZnF_ZZ"/>
    <property type="match status" value="1"/>
</dbReference>
<dbReference type="GO" id="GO:0016235">
    <property type="term" value="C:aggresome"/>
    <property type="evidence" value="ECO:0007669"/>
    <property type="project" value="TreeGrafter"/>
</dbReference>
<dbReference type="Gene3D" id="1.10.8.10">
    <property type="entry name" value="DNA helicase RuvA subunit, C-terminal domain"/>
    <property type="match status" value="1"/>
</dbReference>
<protein>
    <submittedName>
        <fullName evidence="9">Sequestosome-1 isoform X1</fullName>
    </submittedName>
</protein>
<feature type="compositionally biased region" description="Basic and acidic residues" evidence="7">
    <location>
        <begin position="263"/>
        <end position="281"/>
    </location>
</feature>
<proteinExistence type="predicted"/>
<dbReference type="STRING" id="10195.A0A3M7SUY9"/>
<keyword evidence="1" id="KW-0479">Metal-binding</keyword>
<evidence type="ECO:0000313" key="9">
    <source>
        <dbReference type="EMBL" id="RNA39566.1"/>
    </source>
</evidence>
<evidence type="ECO:0000256" key="1">
    <source>
        <dbReference type="ARBA" id="ARBA00022723"/>
    </source>
</evidence>
<organism evidence="9 10">
    <name type="scientific">Brachionus plicatilis</name>
    <name type="common">Marine rotifer</name>
    <name type="synonym">Brachionus muelleri</name>
    <dbReference type="NCBI Taxonomy" id="10195"/>
    <lineage>
        <taxon>Eukaryota</taxon>
        <taxon>Metazoa</taxon>
        <taxon>Spiralia</taxon>
        <taxon>Gnathifera</taxon>
        <taxon>Rotifera</taxon>
        <taxon>Eurotatoria</taxon>
        <taxon>Monogononta</taxon>
        <taxon>Pseudotrocha</taxon>
        <taxon>Ploima</taxon>
        <taxon>Brachionidae</taxon>
        <taxon>Brachionus</taxon>
    </lineage>
</organism>
<comment type="caution">
    <text evidence="9">The sequence shown here is derived from an EMBL/GenBank/DDBJ whole genome shotgun (WGS) entry which is preliminary data.</text>
</comment>
<dbReference type="GO" id="GO:0000423">
    <property type="term" value="P:mitophagy"/>
    <property type="evidence" value="ECO:0007669"/>
    <property type="project" value="TreeGrafter"/>
</dbReference>
<dbReference type="GO" id="GO:0005080">
    <property type="term" value="F:protein kinase C binding"/>
    <property type="evidence" value="ECO:0007669"/>
    <property type="project" value="TreeGrafter"/>
</dbReference>
<keyword evidence="4" id="KW-0539">Nucleus</keyword>
<dbReference type="PROSITE" id="PS50135">
    <property type="entry name" value="ZF_ZZ_2"/>
    <property type="match status" value="1"/>
</dbReference>
<dbReference type="SUPFAM" id="SSF57850">
    <property type="entry name" value="RING/U-box"/>
    <property type="match status" value="1"/>
</dbReference>
<evidence type="ECO:0000256" key="3">
    <source>
        <dbReference type="ARBA" id="ARBA00022833"/>
    </source>
</evidence>
<dbReference type="Pfam" id="PF00569">
    <property type="entry name" value="ZZ"/>
    <property type="match status" value="1"/>
</dbReference>
<dbReference type="InterPro" id="IPR000433">
    <property type="entry name" value="Znf_ZZ"/>
</dbReference>
<keyword evidence="6" id="KW-0175">Coiled coil</keyword>
<evidence type="ECO:0000256" key="6">
    <source>
        <dbReference type="SAM" id="Coils"/>
    </source>
</evidence>
<evidence type="ECO:0000256" key="5">
    <source>
        <dbReference type="PROSITE-ProRule" id="PRU00228"/>
    </source>
</evidence>
<dbReference type="Gene3D" id="3.10.20.90">
    <property type="entry name" value="Phosphatidylinositol 3-kinase Catalytic Subunit, Chain A, domain 1"/>
    <property type="match status" value="1"/>
</dbReference>
<dbReference type="GO" id="GO:0044753">
    <property type="term" value="C:amphisome"/>
    <property type="evidence" value="ECO:0007669"/>
    <property type="project" value="TreeGrafter"/>
</dbReference>
<evidence type="ECO:0000256" key="4">
    <source>
        <dbReference type="ARBA" id="ARBA00023242"/>
    </source>
</evidence>
<accession>A0A3M7SUY9</accession>
<dbReference type="Gene3D" id="3.30.60.90">
    <property type="match status" value="1"/>
</dbReference>
<evidence type="ECO:0000256" key="2">
    <source>
        <dbReference type="ARBA" id="ARBA00022771"/>
    </source>
</evidence>
<name>A0A3M7SUY9_BRAPC</name>
<gene>
    <name evidence="9" type="ORF">BpHYR1_012641</name>
</gene>
<dbReference type="InterPro" id="IPR043145">
    <property type="entry name" value="Znf_ZZ_sf"/>
</dbReference>
<keyword evidence="10" id="KW-1185">Reference proteome</keyword>
<dbReference type="OrthoDB" id="441278at2759"/>
<reference evidence="9 10" key="1">
    <citation type="journal article" date="2018" name="Sci. Rep.">
        <title>Genomic signatures of local adaptation to the degree of environmental predictability in rotifers.</title>
        <authorList>
            <person name="Franch-Gras L."/>
            <person name="Hahn C."/>
            <person name="Garcia-Roger E.M."/>
            <person name="Carmona M.J."/>
            <person name="Serra M."/>
            <person name="Gomez A."/>
        </authorList>
    </citation>
    <scope>NUCLEOTIDE SEQUENCE [LARGE SCALE GENOMIC DNA]</scope>
    <source>
        <strain evidence="9">HYR1</strain>
    </source>
</reference>
<dbReference type="GO" id="GO:0035973">
    <property type="term" value="P:aggrephagy"/>
    <property type="evidence" value="ECO:0007669"/>
    <property type="project" value="TreeGrafter"/>
</dbReference>
<dbReference type="GO" id="GO:0008270">
    <property type="term" value="F:zinc ion binding"/>
    <property type="evidence" value="ECO:0007669"/>
    <property type="project" value="UniProtKB-KW"/>
</dbReference>
<dbReference type="AlphaFoldDB" id="A0A3M7SUY9"/>
<dbReference type="SUPFAM" id="SSF46934">
    <property type="entry name" value="UBA-like"/>
    <property type="match status" value="1"/>
</dbReference>
<dbReference type="GO" id="GO:0070530">
    <property type="term" value="F:K63-linked polyubiquitin modification-dependent protein binding"/>
    <property type="evidence" value="ECO:0007669"/>
    <property type="project" value="TreeGrafter"/>
</dbReference>
<dbReference type="EMBL" id="REGN01000739">
    <property type="protein sequence ID" value="RNA39566.1"/>
    <property type="molecule type" value="Genomic_DNA"/>
</dbReference>
<dbReference type="InterPro" id="IPR033741">
    <property type="entry name" value="SQSTM_UBA"/>
</dbReference>
<evidence type="ECO:0000256" key="7">
    <source>
        <dbReference type="SAM" id="MobiDB-lite"/>
    </source>
</evidence>
<keyword evidence="2 5" id="KW-0863">Zinc-finger</keyword>
<dbReference type="GO" id="GO:0007032">
    <property type="term" value="P:endosome organization"/>
    <property type="evidence" value="ECO:0007669"/>
    <property type="project" value="TreeGrafter"/>
</dbReference>
<sequence>MNIQIKCYLYKNSSAISSVTLGQPSEIRRFGISAERYVNLYKRICEKIRVAYGSLINPNDEIKTYWIDEENDLVCFSTDEEANFAMEMQTAISTSKNMSSSPLFKIYVGINRANEPSASSEEPQIHPGVVCDGCNGSIIGTRNRCTVCPDFDLCSACKNKDVHKEHEFIVFNKPVRQRCPYGRQRRFFGNFNKNCHNQRPSTSNTNTAQNPFSNFFPFISNAVPMVNDPETLSKFGEHLKTFLDPFGIDVSYYIDSNQNKQSNEQKKTDKEEKKCEEKAPAEEPQTLSFQNISQNENETLIDLSKDDQKVKLERCLSNDSLPTLSYEKLSTQTDTANTLESAANSLKDALDNHNLAGYPKMSSIEKEEEEKKKSETIQDAEENGFNVVDIEKEMKYIKCVEQLTNMGYTDEAGWLSRLVIAKDGNINNVLDALQPSK</sequence>
<dbReference type="InterPro" id="IPR009060">
    <property type="entry name" value="UBA-like_sf"/>
</dbReference>
<dbReference type="SUPFAM" id="SSF54277">
    <property type="entry name" value="CAD &amp; PB1 domains"/>
    <property type="match status" value="1"/>
</dbReference>
<dbReference type="CDD" id="cd02340">
    <property type="entry name" value="ZZ_NBR1_like"/>
    <property type="match status" value="1"/>
</dbReference>
<feature type="domain" description="ZZ-type" evidence="8">
    <location>
        <begin position="126"/>
        <end position="176"/>
    </location>
</feature>
<dbReference type="Proteomes" id="UP000276133">
    <property type="component" value="Unassembled WGS sequence"/>
</dbReference>
<evidence type="ECO:0000259" key="8">
    <source>
        <dbReference type="PROSITE" id="PS50135"/>
    </source>
</evidence>
<dbReference type="PANTHER" id="PTHR15090">
    <property type="entry name" value="SEQUESTOSOME 1-RELATED"/>
    <property type="match status" value="1"/>
</dbReference>
<evidence type="ECO:0000313" key="10">
    <source>
        <dbReference type="Proteomes" id="UP000276133"/>
    </source>
</evidence>
<feature type="coiled-coil region" evidence="6">
    <location>
        <begin position="336"/>
        <end position="383"/>
    </location>
</feature>
<feature type="region of interest" description="Disordered" evidence="7">
    <location>
        <begin position="259"/>
        <end position="285"/>
    </location>
</feature>
<dbReference type="InterPro" id="IPR052260">
    <property type="entry name" value="Autophagy_Rcpt_SigReg"/>
</dbReference>
<dbReference type="Pfam" id="PF16577">
    <property type="entry name" value="UBA_5"/>
    <property type="match status" value="1"/>
</dbReference>